<feature type="transmembrane region" description="Helical" evidence="2">
    <location>
        <begin position="28"/>
        <end position="48"/>
    </location>
</feature>
<dbReference type="RefSeq" id="WP_188108330.1">
    <property type="nucleotide sequence ID" value="NZ_JAANIH010000125.1"/>
</dbReference>
<evidence type="ECO:0000313" key="4">
    <source>
        <dbReference type="Proteomes" id="UP000639516"/>
    </source>
</evidence>
<evidence type="ECO:0000256" key="1">
    <source>
        <dbReference type="SAM" id="Coils"/>
    </source>
</evidence>
<evidence type="ECO:0000256" key="2">
    <source>
        <dbReference type="SAM" id="Phobius"/>
    </source>
</evidence>
<sequence length="230" mass="26248">MAAIYGFVLGFGYGNLLEAKYGFELREWQTLVGVLVAVAAAVLAFIGVRGTQRVNVVLKEQDRLDKLLPGLRQANDFLGQLCRYLEHINDHTRYLSITVVRDCIQFQTGESFEAMVDRRLPLADDETKREVTGVVLSLVRQTTMLQLAKEEHTKSFKDLADLHLFAEESKQSVRDQAQRIDLSLKRLNEETAAEFDAVKRAADSLKNRLEEGEGRRKAIGRELDQYFRRE</sequence>
<evidence type="ECO:0000313" key="3">
    <source>
        <dbReference type="EMBL" id="MBC9976803.1"/>
    </source>
</evidence>
<feature type="coiled-coil region" evidence="1">
    <location>
        <begin position="170"/>
        <end position="215"/>
    </location>
</feature>
<organism evidence="3 4">
    <name type="scientific">Bradyrhizobium campsiandrae</name>
    <dbReference type="NCBI Taxonomy" id="1729892"/>
    <lineage>
        <taxon>Bacteria</taxon>
        <taxon>Pseudomonadati</taxon>
        <taxon>Pseudomonadota</taxon>
        <taxon>Alphaproteobacteria</taxon>
        <taxon>Hyphomicrobiales</taxon>
        <taxon>Nitrobacteraceae</taxon>
        <taxon>Bradyrhizobium</taxon>
    </lineage>
</organism>
<keyword evidence="4" id="KW-1185">Reference proteome</keyword>
<gene>
    <name evidence="3" type="ORF">HA482_01075</name>
</gene>
<proteinExistence type="predicted"/>
<comment type="caution">
    <text evidence="3">The sequence shown here is derived from an EMBL/GenBank/DDBJ whole genome shotgun (WGS) entry which is preliminary data.</text>
</comment>
<keyword evidence="2" id="KW-0472">Membrane</keyword>
<name>A0ABR7TYX3_9BRAD</name>
<accession>A0ABR7TYX3</accession>
<protein>
    <submittedName>
        <fullName evidence="3">Uncharacterized protein</fullName>
    </submittedName>
</protein>
<keyword evidence="1" id="KW-0175">Coiled coil</keyword>
<dbReference type="EMBL" id="JAATTO010000001">
    <property type="protein sequence ID" value="MBC9976803.1"/>
    <property type="molecule type" value="Genomic_DNA"/>
</dbReference>
<keyword evidence="2" id="KW-1133">Transmembrane helix</keyword>
<dbReference type="Proteomes" id="UP000639516">
    <property type="component" value="Unassembled WGS sequence"/>
</dbReference>
<reference evidence="3 4" key="1">
    <citation type="journal article" date="2020" name="Arch. Microbiol.">
        <title>Bradyrhizobium campsiandrae sp. nov., a nitrogen-fixing bacterial strain isolated from a native leguminous tree from the Amazon adapted to flooded conditions.</title>
        <authorList>
            <person name="Cabral Michel D."/>
            <person name="Martins da Costa E."/>
            <person name="Azarias Guimaraes A."/>
            <person name="Soares de Carvalho T."/>
            <person name="Santos de Castro Caputo P."/>
            <person name="Willems A."/>
            <person name="de Souza Moreira F.M."/>
        </authorList>
    </citation>
    <scope>NUCLEOTIDE SEQUENCE [LARGE SCALE GENOMIC DNA]</scope>
    <source>
        <strain evidence="4">INPA 384B</strain>
    </source>
</reference>
<keyword evidence="2" id="KW-0812">Transmembrane</keyword>